<feature type="transmembrane region" description="Helical" evidence="10">
    <location>
        <begin position="3656"/>
        <end position="3677"/>
    </location>
</feature>
<feature type="coiled-coil region" evidence="8">
    <location>
        <begin position="1247"/>
        <end position="1281"/>
    </location>
</feature>
<dbReference type="EMBL" id="GL833128">
    <property type="protein sequence ID" value="EGB08365.1"/>
    <property type="molecule type" value="Genomic_DNA"/>
</dbReference>
<keyword evidence="2" id="KW-0813">Transport</keyword>
<dbReference type="InParanoid" id="F0Y9C0"/>
<feature type="region of interest" description="Disordered" evidence="9">
    <location>
        <begin position="801"/>
        <end position="860"/>
    </location>
</feature>
<feature type="region of interest" description="Disordered" evidence="9">
    <location>
        <begin position="1657"/>
        <end position="1684"/>
    </location>
</feature>
<evidence type="ECO:0000256" key="7">
    <source>
        <dbReference type="ARBA" id="ARBA00023136"/>
    </source>
</evidence>
<feature type="region of interest" description="Disordered" evidence="9">
    <location>
        <begin position="3858"/>
        <end position="3881"/>
    </location>
</feature>
<feature type="coiled-coil region" evidence="8">
    <location>
        <begin position="2430"/>
        <end position="2464"/>
    </location>
</feature>
<dbReference type="KEGG" id="aaf:AURANDRAFT_64201"/>
<evidence type="ECO:0000259" key="12">
    <source>
        <dbReference type="PROSITE" id="PS50893"/>
    </source>
</evidence>
<feature type="transmembrane region" description="Helical" evidence="10">
    <location>
        <begin position="2855"/>
        <end position="2875"/>
    </location>
</feature>
<feature type="region of interest" description="Disordered" evidence="9">
    <location>
        <begin position="4622"/>
        <end position="4643"/>
    </location>
</feature>
<dbReference type="InterPro" id="IPR050352">
    <property type="entry name" value="ABCG_transporters"/>
</dbReference>
<keyword evidence="6 10" id="KW-1133">Transmembrane helix</keyword>
<evidence type="ECO:0000256" key="1">
    <source>
        <dbReference type="ARBA" id="ARBA00004141"/>
    </source>
</evidence>
<keyword evidence="11" id="KW-0732">Signal</keyword>
<dbReference type="Pfam" id="PF00005">
    <property type="entry name" value="ABC_tran"/>
    <property type="match status" value="2"/>
</dbReference>
<evidence type="ECO:0000256" key="9">
    <source>
        <dbReference type="SAM" id="MobiDB-lite"/>
    </source>
</evidence>
<keyword evidence="7 10" id="KW-0472">Membrane</keyword>
<dbReference type="InterPro" id="IPR027417">
    <property type="entry name" value="P-loop_NTPase"/>
</dbReference>
<evidence type="ECO:0000256" key="4">
    <source>
        <dbReference type="ARBA" id="ARBA00022741"/>
    </source>
</evidence>
<feature type="domain" description="ABC transporter" evidence="12">
    <location>
        <begin position="3911"/>
        <end position="4160"/>
    </location>
</feature>
<protein>
    <recommendedName>
        <fullName evidence="12">ABC transporter domain-containing protein</fullName>
    </recommendedName>
</protein>
<feature type="transmembrane region" description="Helical" evidence="10">
    <location>
        <begin position="2823"/>
        <end position="2843"/>
    </location>
</feature>
<feature type="coiled-coil region" evidence="8">
    <location>
        <begin position="952"/>
        <end position="992"/>
    </location>
</feature>
<feature type="signal peptide" evidence="11">
    <location>
        <begin position="1"/>
        <end position="15"/>
    </location>
</feature>
<feature type="transmembrane region" description="Helical" evidence="10">
    <location>
        <begin position="2881"/>
        <end position="2902"/>
    </location>
</feature>
<reference evidence="13 14" key="1">
    <citation type="journal article" date="2011" name="Proc. Natl. Acad. Sci. U.S.A.">
        <title>Niche of harmful alga Aureococcus anophagefferens revealed through ecogenomics.</title>
        <authorList>
            <person name="Gobler C.J."/>
            <person name="Berry D.L."/>
            <person name="Dyhrman S.T."/>
            <person name="Wilhelm S.W."/>
            <person name="Salamov A."/>
            <person name="Lobanov A.V."/>
            <person name="Zhang Y."/>
            <person name="Collier J.L."/>
            <person name="Wurch L.L."/>
            <person name="Kustka A.B."/>
            <person name="Dill B.D."/>
            <person name="Shah M."/>
            <person name="VerBerkmoes N.C."/>
            <person name="Kuo A."/>
            <person name="Terry A."/>
            <person name="Pangilinan J."/>
            <person name="Lindquist E.A."/>
            <person name="Lucas S."/>
            <person name="Paulsen I.T."/>
            <person name="Hattenrath-Lehmann T.K."/>
            <person name="Talmage S.C."/>
            <person name="Walker E.A."/>
            <person name="Koch F."/>
            <person name="Burson A.M."/>
            <person name="Marcoval M.A."/>
            <person name="Tang Y.Z."/>
            <person name="Lecleir G.R."/>
            <person name="Coyne K.J."/>
            <person name="Berg G.M."/>
            <person name="Bertrand E.M."/>
            <person name="Saito M.A."/>
            <person name="Gladyshev V.N."/>
            <person name="Grigoriev I.V."/>
        </authorList>
    </citation>
    <scope>NUCLEOTIDE SEQUENCE [LARGE SCALE GENOMIC DNA]</scope>
    <source>
        <strain evidence="14">CCMP 1984</strain>
    </source>
</reference>
<dbReference type="GO" id="GO:0016887">
    <property type="term" value="F:ATP hydrolysis activity"/>
    <property type="evidence" value="ECO:0007669"/>
    <property type="project" value="InterPro"/>
</dbReference>
<dbReference type="GeneID" id="20224706"/>
<feature type="region of interest" description="Disordered" evidence="9">
    <location>
        <begin position="1515"/>
        <end position="1542"/>
    </location>
</feature>
<feature type="region of interest" description="Disordered" evidence="9">
    <location>
        <begin position="2662"/>
        <end position="2746"/>
    </location>
</feature>
<dbReference type="PROSITE" id="PS00211">
    <property type="entry name" value="ABC_TRANSPORTER_1"/>
    <property type="match status" value="1"/>
</dbReference>
<keyword evidence="4" id="KW-0547">Nucleotide-binding</keyword>
<feature type="compositionally biased region" description="Low complexity" evidence="9">
    <location>
        <begin position="1598"/>
        <end position="1609"/>
    </location>
</feature>
<feature type="compositionally biased region" description="Low complexity" evidence="9">
    <location>
        <begin position="1527"/>
        <end position="1538"/>
    </location>
</feature>
<feature type="transmembrane region" description="Helical" evidence="10">
    <location>
        <begin position="2914"/>
        <end position="2934"/>
    </location>
</feature>
<dbReference type="GO" id="GO:0005524">
    <property type="term" value="F:ATP binding"/>
    <property type="evidence" value="ECO:0007669"/>
    <property type="project" value="UniProtKB-KW"/>
</dbReference>
<evidence type="ECO:0000313" key="14">
    <source>
        <dbReference type="Proteomes" id="UP000002729"/>
    </source>
</evidence>
<dbReference type="Gene3D" id="3.40.50.300">
    <property type="entry name" value="P-loop containing nucleotide triphosphate hydrolases"/>
    <property type="match status" value="2"/>
</dbReference>
<feature type="transmembrane region" description="Helical" evidence="10">
    <location>
        <begin position="4371"/>
        <end position="4395"/>
    </location>
</feature>
<evidence type="ECO:0000256" key="5">
    <source>
        <dbReference type="ARBA" id="ARBA00022840"/>
    </source>
</evidence>
<feature type="transmembrane region" description="Helical" evidence="10">
    <location>
        <begin position="2784"/>
        <end position="2803"/>
    </location>
</feature>
<evidence type="ECO:0000256" key="8">
    <source>
        <dbReference type="SAM" id="Coils"/>
    </source>
</evidence>
<feature type="compositionally biased region" description="Basic and acidic residues" evidence="9">
    <location>
        <begin position="2666"/>
        <end position="2678"/>
    </location>
</feature>
<feature type="transmembrane region" description="Helical" evidence="10">
    <location>
        <begin position="3117"/>
        <end position="3135"/>
    </location>
</feature>
<evidence type="ECO:0000256" key="10">
    <source>
        <dbReference type="SAM" id="Phobius"/>
    </source>
</evidence>
<dbReference type="OrthoDB" id="66620at2759"/>
<evidence type="ECO:0000256" key="2">
    <source>
        <dbReference type="ARBA" id="ARBA00022448"/>
    </source>
</evidence>
<evidence type="ECO:0000256" key="11">
    <source>
        <dbReference type="SAM" id="SignalP"/>
    </source>
</evidence>
<dbReference type="SMART" id="SM00382">
    <property type="entry name" value="AAA"/>
    <property type="match status" value="2"/>
</dbReference>
<feature type="region of interest" description="Disordered" evidence="9">
    <location>
        <begin position="1724"/>
        <end position="1743"/>
    </location>
</feature>
<feature type="transmembrane region" description="Helical" evidence="10">
    <location>
        <begin position="4257"/>
        <end position="4276"/>
    </location>
</feature>
<evidence type="ECO:0000256" key="6">
    <source>
        <dbReference type="ARBA" id="ARBA00022989"/>
    </source>
</evidence>
<keyword evidence="5" id="KW-0067">ATP-binding</keyword>
<feature type="region of interest" description="Disordered" evidence="9">
    <location>
        <begin position="2610"/>
        <end position="2630"/>
    </location>
</feature>
<feature type="compositionally biased region" description="Low complexity" evidence="9">
    <location>
        <begin position="2610"/>
        <end position="2619"/>
    </location>
</feature>
<dbReference type="eggNOG" id="KOG0061">
    <property type="taxonomic scope" value="Eukaryota"/>
</dbReference>
<dbReference type="InterPro" id="IPR013525">
    <property type="entry name" value="ABC2_TM"/>
</dbReference>
<feature type="transmembrane region" description="Helical" evidence="10">
    <location>
        <begin position="3813"/>
        <end position="3839"/>
    </location>
</feature>
<feature type="transmembrane region" description="Helical" evidence="10">
    <location>
        <begin position="3714"/>
        <end position="3733"/>
    </location>
</feature>
<name>F0Y9C0_AURAN</name>
<dbReference type="PANTHER" id="PTHR48041:SF139">
    <property type="entry name" value="PROTEIN SCARLET"/>
    <property type="match status" value="1"/>
</dbReference>
<dbReference type="GO" id="GO:0016020">
    <property type="term" value="C:membrane"/>
    <property type="evidence" value="ECO:0007669"/>
    <property type="project" value="UniProtKB-SubCell"/>
</dbReference>
<feature type="region of interest" description="Disordered" evidence="9">
    <location>
        <begin position="2549"/>
        <end position="2569"/>
    </location>
</feature>
<feature type="transmembrane region" description="Helical" evidence="10">
    <location>
        <begin position="4334"/>
        <end position="4359"/>
    </location>
</feature>
<accession>F0Y9C0</accession>
<proteinExistence type="predicted"/>
<feature type="compositionally biased region" description="Low complexity" evidence="9">
    <location>
        <begin position="401"/>
        <end position="417"/>
    </location>
</feature>
<sequence>MAWLRLCALSAGVAAFQNNAPTTKRALEGLRAAWLEEQQSVAGLDGQSNDEAEVAARAALDAIRADGRLVNDAEAEQAAWEAAWIAVKVANLERLKNEKNFAAGKAAEDVKGYVPPLGGRAAGSLDTFAQEKPKAVGGSSAPAWLAGNVAGLGEQSAAEQALASMEQERVAAAAPAAAATSGSMDHFASTAGSFKGKDRDFKAMGAASGPEWLSGSAAPAAAPAATATPAKAAASGNMDHFASTAGSFKGKDRDFKAMGAAGNMDHFASTAGSFKGKDRDFKSMGAASGPEWLSGSAAPAAAAPAAASPAASTGNMDHFASTAGSFKGKDRDFKAMGAASGPEWLSGSAAPAAAAPAAASPAASTGSMDHFASTAGSFKGKDRDFKSMGAASEPEWLSGSTTPAAAPAATAAPAKAASGSMDHFASTAGSFKGKDRDFKAMGAASEPEWLSGSTTPAAAPAATAAPAKAASGSMDHFASTAGSFKGKDRDFKSMGAASGPEWLSGSAAAGMGCLRLCALLTAVAAFTTPPSELGATALRGVLSTFERAAEVPFKVFGTESGAMQLLQRLRTGREPGPFPRRGDAVAEQPALDRETRLRDAAWLDRDALAPVVESVEPVKAASLDFETSEAELEARAAAAALRSEARRVGRASREAAWVAATGTNLKRLENAKAYVSPLSERVAYVPPLAGALDEVAADPLDERSAPRDGGGLGLTSLQRRRVAEEEANGAAQQKTAELGLASLQRQRVADEEAGGTARQKAAALGLASLQRQRVAEEEANGAAQQKTAELGLASLQRQRVAEEEANGAAQQKTAEPGLASLQRQRVAEEEVKQTAQQKTTEPGLASLQRQRVADEQANGAARRKAAELGLASLQRQRVAEEEAKRIVEEGAGQLDEFVADEPAIIVEDAADEPAIVVEDPLDKRAPPLGDGGLGGILAQKAAELGLASLQRQRVAEEEAAKLKAEQKALLELEAEKRVAEEQAAQLKAEQEAPLPAEVDTRSLRAEGQRVLESKWAEQAEREAAWTAASVASLERARVAEEEATQLKAGQEALPAVEEILDNKSAEQAGREATLRAASVASLERLRVAEQEAAQLLAAEEGQRVRRAERERVLAAKAAEQAEREAAWRAASLASLERLAEQEALLAIEAEKGALKAEGERVLDDESAEQTERDALRTASVASLERVRVAEAEAARLKAEQESLFAGEEERRALRAEGMRSLEGEWTEQAEREAAWTAASVASLERVRVAEAEAARVAEAEAAQLEAEREALFEQQRVAEEEAVMTEQEAPLPADVGTRSLRAEVQRVLESKWAEHAELEAAWTAASVASLERVRVAEAEAVRVAEAEAARLKAEQEALFEQLRVTEEQAVTTEQEAPLPAKVDTRSLRAEGERVLESEWAEQAEREAAWTAASVASLERVRVAEAEAVRVAEAEAARLKAEQEALFEQQRVAEEEAVMTEQEAPLPADVGTRSLRAEVQRVLESKWAEHAELEAAWTAASVANLEQLRVAEAEAVATEQEAPPDWLSGSAAASSAAPAEVDTRSLRAEGERVLESKWAEQAEREAAWTAASVANLEQLRVAEAEAVATEQEAPPDWLSGSAAASSAAPAEVDTRSLRAEGERVLESKWAEQAEREAAWTAASVANLEQLRVAEAEAVATEQEAPPDWLSGSAAASPAAPAEVDTRSLRAEGERVLESKWAEQAEREAAWTAASAANLEQLRVAEEEAVTTEQEAPLPAEVDTRSLRAEGQRAEREAAWTAASVASLERVRVAEAEAARLKAEQEALFAGEEERRALRAEGMRSLEGEWSEQAEREAAWTAASVASLERVRVAEAEAARLKAEQETLFAGEEERRALRAEGMRSLEGQWTEQAEREAAWTAASVASLERVRVAEAEAARLKAEQEALFAGEEERRALRAEGMRSLEGEWTEQAEREAAWTAASVASLERVRVAEAEAARLKAEQEALFAGEEERRALRAEGMRSLEGEWSEQAEREAAWTAASVASLERVRVAEAEAARLKAEQEALFAGEEERRALRAEGMRSLEGEWSEQAEREAAWTAASVASLERVRVAEAEAARLKAEQEALFAGEEERRALRAEGMRSLEGQWTEQAEREAAWTAASVASLERVRVAEAEAARLKAEQEALFAGEEERRALRAEGMRSLEGQWTEQAEREAAWTAASVASLERVRVAEAEAARLKAEQEALFAGEEERRALRAEGMRSLEGEWSEQAEREAAWTAASVASLERVRVAEAEAARLKAEQEALFAGEEERRALRAEGMRSLEGQWTEQAEREAAWTAASVASLERVRVAEAEAARLKAEQEALFAGEEERRALRAEGMRSLEGEWSEQAEREAAWTAASVASLERVRVAEAEAARLKAEQEAFFAGEEERRALRAEGMRSLEGRWSEQAEREAAWTAASVASLERVRVAEAEAARVAEAEAAQLEAEREVLFEQQRVAEEQAVTTEQEAPLPAKVDTRSLRAEGIRVLESKWTEQAEREAAWTAASVASLERSCVTEEQVVTTEQEAPLPVAASVASLELLRVAEPEAPQLETEQEASLSPAERRRRALRAKAQRVVDSKWAEQAHLETSSTTASVARHERLRVAEEQVVTTEQEAPLPAAASVTGREGLRVAKAEAPQLETEQEANLSAAERRRRAIRAKAQRVEDSKWAEQAHLETSSTAASVARPERPRVTEEQSAQLNAEDDDLSASVASRKGPRVAKAEAPQLKTEQEEASLSGNKEPAMSSMANGSLGAKVVVGLAVVAPIAVFFGEAITGRTELAGAAAVVPVLLGALVFWGMWPVLRRMSRLDTLRFCSGMILVQTVWVVVCVSVFFPDAVATALESMATTSGALSLLAGISLALGDCGIALTIEQIGIGVGPPIIFTTNIVFGSSIDYALSEDKSTCRGACLGFSVCVAVVGILLNSLASAAKPPPISEAEKEGLLVDGVAGAPPAADRWRRTLELGACVTVGIFSGGWSPLLTAASDVSSGNDGNYLWGFYVIFQVGECLALAALVALAALAHHAPGGKARADGDGKPQALCGGNWKAALRVYGVPASTGIVIGTGFVCYFLTTSADVASSTSYALGSCCSLVSMAYSYFVFREYEHAPPSVVLPFKLAGACYAVAIFILALSEPVFCVARVADHRLLKTMSDALYEPLTVEEPEERSASYGGDAFELLKADRVCYLVAAPRAELSRGGGVGGAARRLCRSLRDGCCAPPHLKALVLDARFECRRGDFRAILGASGAGKSTFLQALSGRASGGVLAGAVSLDGFAFAPGSRRFRRAVAFVAQDDGATHAPELTCGETLDIAAALRRPREPRAARQRAAARAARDLELEACAGTAVGGALDKGLSGGQLRRLSVACATLGTGGHVLIDEPTSGLDSRTAAALCAVLRSLASGDRRLGVACSIHTPPPECWAALDGVLVLATGGATLYAGSPAGAAAAVRARLGDDAPNGSDDAADFVVRASVARGVPARCAASAPPADDLLRACDAAVYNTQTPQPPGAAWRDDLAAAATRLFYLAKRAKRRLLSDTAYLRGVLLVRPTIIALGARALFGAVGDLRGDRLAAAEARGCETGPSAAAQDCCAVLFFFVAYAAMNSLEAIPQLFARRAAYARERDADACAEFDHCSADAVSPPLEAVVAAASRLPLLAGSLLVFSAIAVPLLGFLAAPAHAATRRDEEPCGFWDTGGCDGGTPTAAKLRFFGQVYAVVLAFQWTAYWAALALACACPSAAVALGAFPALLMVNLTLSGFNVPLPGLSKPLRVLAAASPCRYAFEALCALALRPWPGGDDVLDFYFGDGRPAEPLAPCLLALCGCGAAALAGVYAALAAAPPAPRRPVKRSRLRGAAAGALRRARDGFDAPAPDGGDDRDEPADATIELADLGDGAARGDGRVALGFTAVHYRVPAVSARWARGDAAPPLHLLRGCDGAAEPGELVALLGASGAGKTTLLDVLAGRATRGVVDGAVLYNGAPLCDGGRRQLAYAPQDLAHVASLATLAPGLALRYAARLRGVEPRDAPRRAARLLAFARLGGLRADAAIGELSGGELRRLALAYEVAHAPALVFCDEPTTGLDGVNAGRVVDGLRRLADGEALDAEAADPRAVLATVHQPSPAAFARFDRLLLLAAGRVVYFGDARDAEAYLAGEPCRGLSSGDAAAFAVAVAAGTVATSDGRPALNAEALADAFAASAAGAAARSAVARASASPTTDAARAARAAATAALPPFPLSFPAQARVLAARGAARLARERGYLAACACRGFVVVGAYAALYRDVERDACAASYDALGLLFFVLLFVVMTQVQSVALVFGERTLFERERAAKAYAAGPYAAATFAVYGLFAFGNAFLVAAAVALACGLGGGDGRRVAALSGVAGLAGAGGFALCAGLAAVARTPQAATMLFSLASFLAVALAGYLVKLPGLPRPLRAAAALSFPRWAYEAAVLHEFAGRPELLGGSGYEDALFRAYGFEDATVGACVAAQCALLAALLAAHFAALRRMMASRTAAFSGTNWMTTKSFGSTLNAAGSSITRTQSFKEEPRSFPGQPRREGDCSLFLKYSSPANPMVVTRSAPVGARPRDPDQGPHEVFPQFSEVADSCVAPSLAAPRPMSRTIIASGPRAVRPQRSHAPTTPSFSNSFQRLQKNQSSKTGTLTQRAGYNITNDLTPAPTSVSSPRAAVLIVGIARSLFLPRVHVLTRRYLVDALASRGARVDVFLRLDKTIQKTEGSEAQRHGGGGARGIAERAGTLPESVLAPMLAALRPRKTSWFVAGGDEGAADADVFREDGALRPWASLSNASRGVALMRAFDRPLWSQLWNRAVARAEAVAYGKARGFAYDYFVVARSDVCWYRPAPPLQAFSRDHVTTPDVWMLTANDQFAVAPAGPRADGFLDMDAAGAWWCFGNAYGGSPFHTTTPPKRACLAAPIAAAVPARLGPFGAAGDERVIADDVVDHYCCTGDRGTLFNTDVGHTEHLLARKICGFAGKHACGDHFGGFKHLDMRRLVQTVVRSTGGADCGRLINYQGNKAIRAFGRPSVANYLTCVLAFHDCEFRDRARAVLGPWSGSPVADRAAGFAPEAMARRCAWPPAALGPDGDAARPTRLETGGGACVTVATREGVDVAAFHLSLAPCVAEVAPDDLFAGPVHGLGHAKPLAHSPTQLFAPLRPRAGAGGVELLWLDPRWHADWRCVVAPPNGGALRLGACAGLGERRGKPPGDPGTAFAHSGNGAAPLVDGASGLCVVGSAVLAAGPCAAAVEVALVEPRA</sequence>
<dbReference type="Proteomes" id="UP000002729">
    <property type="component" value="Unassembled WGS sequence"/>
</dbReference>
<feature type="coiled-coil region" evidence="8">
    <location>
        <begin position="1336"/>
        <end position="1368"/>
    </location>
</feature>
<feature type="transmembrane region" description="Helical" evidence="10">
    <location>
        <begin position="3055"/>
        <end position="3076"/>
    </location>
</feature>
<dbReference type="InterPro" id="IPR003593">
    <property type="entry name" value="AAA+_ATPase"/>
</dbReference>
<evidence type="ECO:0000256" key="3">
    <source>
        <dbReference type="ARBA" id="ARBA00022692"/>
    </source>
</evidence>
<dbReference type="SUPFAM" id="SSF52540">
    <property type="entry name" value="P-loop containing nucleoside triphosphate hydrolases"/>
    <property type="match status" value="2"/>
</dbReference>
<keyword evidence="14" id="KW-1185">Reference proteome</keyword>
<dbReference type="RefSeq" id="XP_009037085.1">
    <property type="nucleotide sequence ID" value="XM_009038837.1"/>
</dbReference>
<feature type="transmembrane region" description="Helical" evidence="10">
    <location>
        <begin position="4291"/>
        <end position="4314"/>
    </location>
</feature>
<organism evidence="14">
    <name type="scientific">Aureococcus anophagefferens</name>
    <name type="common">Harmful bloom alga</name>
    <dbReference type="NCBI Taxonomy" id="44056"/>
    <lineage>
        <taxon>Eukaryota</taxon>
        <taxon>Sar</taxon>
        <taxon>Stramenopiles</taxon>
        <taxon>Ochrophyta</taxon>
        <taxon>Pelagophyceae</taxon>
        <taxon>Pelagomonadales</taxon>
        <taxon>Pelagomonadaceae</taxon>
        <taxon>Aureococcus</taxon>
    </lineage>
</organism>
<gene>
    <name evidence="13" type="ORF">AURANDRAFT_64201</name>
</gene>
<dbReference type="PROSITE" id="PS50893">
    <property type="entry name" value="ABC_TRANSPORTER_2"/>
    <property type="match status" value="2"/>
</dbReference>
<dbReference type="Pfam" id="PF01061">
    <property type="entry name" value="ABC2_membrane"/>
    <property type="match status" value="2"/>
</dbReference>
<feature type="compositionally biased region" description="Polar residues" evidence="9">
    <location>
        <begin position="4631"/>
        <end position="4643"/>
    </location>
</feature>
<evidence type="ECO:0000313" key="13">
    <source>
        <dbReference type="EMBL" id="EGB08365.1"/>
    </source>
</evidence>
<dbReference type="PANTHER" id="PTHR48041">
    <property type="entry name" value="ABC TRANSPORTER G FAMILY MEMBER 28"/>
    <property type="match status" value="1"/>
</dbReference>
<dbReference type="GO" id="GO:0140359">
    <property type="term" value="F:ABC-type transporter activity"/>
    <property type="evidence" value="ECO:0007669"/>
    <property type="project" value="InterPro"/>
</dbReference>
<feature type="transmembrane region" description="Helical" evidence="10">
    <location>
        <begin position="3001"/>
        <end position="3024"/>
    </location>
</feature>
<keyword evidence="3 10" id="KW-0812">Transmembrane</keyword>
<feature type="region of interest" description="Disordered" evidence="9">
    <location>
        <begin position="385"/>
        <end position="419"/>
    </location>
</feature>
<comment type="subcellular location">
    <subcellularLocation>
        <location evidence="1">Membrane</location>
        <topology evidence="1">Multi-pass membrane protein</topology>
    </subcellularLocation>
</comment>
<feature type="compositionally biased region" description="Low complexity" evidence="9">
    <location>
        <begin position="1671"/>
        <end position="1680"/>
    </location>
</feature>
<feature type="coiled-coil region" evidence="8">
    <location>
        <begin position="1423"/>
        <end position="1455"/>
    </location>
</feature>
<feature type="transmembrane region" description="Helical" evidence="10">
    <location>
        <begin position="4402"/>
        <end position="4421"/>
    </location>
</feature>
<feature type="domain" description="ABC transporter" evidence="12">
    <location>
        <begin position="3209"/>
        <end position="3459"/>
    </location>
</feature>
<feature type="region of interest" description="Disordered" evidence="9">
    <location>
        <begin position="1585"/>
        <end position="1613"/>
    </location>
</feature>
<dbReference type="InterPro" id="IPR003439">
    <property type="entry name" value="ABC_transporter-like_ATP-bd"/>
</dbReference>
<feature type="transmembrane region" description="Helical" evidence="10">
    <location>
        <begin position="3739"/>
        <end position="3760"/>
    </location>
</feature>
<dbReference type="InterPro" id="IPR017871">
    <property type="entry name" value="ABC_transporter-like_CS"/>
</dbReference>
<feature type="chain" id="PRO_5012677737" description="ABC transporter domain-containing protein" evidence="11">
    <location>
        <begin position="16"/>
        <end position="5266"/>
    </location>
</feature>
<keyword evidence="8" id="KW-0175">Coiled coil</keyword>